<feature type="transmembrane region" description="Helical" evidence="6">
    <location>
        <begin position="137"/>
        <end position="155"/>
    </location>
</feature>
<evidence type="ECO:0000256" key="1">
    <source>
        <dbReference type="ARBA" id="ARBA00004141"/>
    </source>
</evidence>
<dbReference type="PROSITE" id="PS50850">
    <property type="entry name" value="MFS"/>
    <property type="match status" value="1"/>
</dbReference>
<feature type="transmembrane region" description="Helical" evidence="6">
    <location>
        <begin position="368"/>
        <end position="392"/>
    </location>
</feature>
<evidence type="ECO:0000313" key="9">
    <source>
        <dbReference type="Proteomes" id="UP001498398"/>
    </source>
</evidence>
<feature type="transmembrane region" description="Helical" evidence="6">
    <location>
        <begin position="167"/>
        <end position="187"/>
    </location>
</feature>
<evidence type="ECO:0000256" key="4">
    <source>
        <dbReference type="ARBA" id="ARBA00023136"/>
    </source>
</evidence>
<accession>A0ABR1JQ95</accession>
<feature type="domain" description="Major facilitator superfamily (MFS) profile" evidence="7">
    <location>
        <begin position="71"/>
        <end position="518"/>
    </location>
</feature>
<feature type="transmembrane region" description="Helical" evidence="6">
    <location>
        <begin position="413"/>
        <end position="432"/>
    </location>
</feature>
<protein>
    <recommendedName>
        <fullName evidence="7">Major facilitator superfamily (MFS) profile domain-containing protein</fullName>
    </recommendedName>
</protein>
<feature type="transmembrane region" description="Helical" evidence="6">
    <location>
        <begin position="493"/>
        <end position="515"/>
    </location>
</feature>
<feature type="transmembrane region" description="Helical" evidence="6">
    <location>
        <begin position="107"/>
        <end position="125"/>
    </location>
</feature>
<keyword evidence="4 6" id="KW-0472">Membrane</keyword>
<feature type="transmembrane region" description="Helical" evidence="6">
    <location>
        <begin position="227"/>
        <end position="245"/>
    </location>
</feature>
<dbReference type="InterPro" id="IPR020846">
    <property type="entry name" value="MFS_dom"/>
</dbReference>
<feature type="transmembrane region" description="Helical" evidence="6">
    <location>
        <begin position="199"/>
        <end position="221"/>
    </location>
</feature>
<dbReference type="Pfam" id="PF07690">
    <property type="entry name" value="MFS_1"/>
    <property type="match status" value="1"/>
</dbReference>
<keyword evidence="3 6" id="KW-1133">Transmembrane helix</keyword>
<proteinExistence type="predicted"/>
<keyword evidence="9" id="KW-1185">Reference proteome</keyword>
<keyword evidence="2 6" id="KW-0812">Transmembrane</keyword>
<dbReference type="EMBL" id="JBANRG010000007">
    <property type="protein sequence ID" value="KAK7464755.1"/>
    <property type="molecule type" value="Genomic_DNA"/>
</dbReference>
<feature type="transmembrane region" description="Helical" evidence="6">
    <location>
        <begin position="333"/>
        <end position="356"/>
    </location>
</feature>
<reference evidence="8 9" key="1">
    <citation type="submission" date="2024-01" db="EMBL/GenBank/DDBJ databases">
        <title>A draft genome for the cacao thread blight pathogen Marasmiellus scandens.</title>
        <authorList>
            <person name="Baruah I.K."/>
            <person name="Leung J."/>
            <person name="Bukari Y."/>
            <person name="Amoako-Attah I."/>
            <person name="Meinhardt L.W."/>
            <person name="Bailey B.A."/>
            <person name="Cohen S.P."/>
        </authorList>
    </citation>
    <scope>NUCLEOTIDE SEQUENCE [LARGE SCALE GENOMIC DNA]</scope>
    <source>
        <strain evidence="8 9">GH-19</strain>
    </source>
</reference>
<sequence length="540" mass="58746">MSTIDLPSSLPELSRHQSTTHNLDTASTFDHDDAATIVHEAAEPVHVALDIEHIPVIDDPRKWSVIRKNFVLLQVSFGAMVGGLASNIQTPAIEEMEADLPATSSQISLSISLFILFQGLIPLLWSAISEVKGRKVVYLTSLTIFTLGSVIVATSKTIGLVIGFRCLQAAGSSAVMSIGAATLADIFDPEERGTKMGIYYIAPLLGPSAGALLGGGLTAGFGWRGPFYFLAIVSGIVLLSFVLFFKDTFRRERSYAYQGILKQRLADHAVAKTLPSTEDITPAAIVAPENPAADIEKQVITRGQVTDVAKDIKLSITDVNPIKPMAAVVSRRYNYCMLVASGLLFSFSFLVMYTTARTMGTFYHYDPLRIGLVLVSFGLGSVTGSLLGGRWSDYQLEKLTRKNGGKRYPEMRLRSTVHGLVLFPLCILGYAWIIQERLHVAGVFVYTSTLAYLVDSNVGRSSTAVALNSAFRGTFAFIVTEIAVPMQDGLGDGWMYTIIAGLMVISGLLIVLVMLKGSNWRASEEQREASRQLQTENDKK</sequence>
<dbReference type="PANTHER" id="PTHR23502:SF5">
    <property type="entry name" value="QUINIDINE RESISTANCE PROTEIN 3"/>
    <property type="match status" value="1"/>
</dbReference>
<evidence type="ECO:0000256" key="2">
    <source>
        <dbReference type="ARBA" id="ARBA00022692"/>
    </source>
</evidence>
<evidence type="ECO:0000256" key="6">
    <source>
        <dbReference type="SAM" id="Phobius"/>
    </source>
</evidence>
<evidence type="ECO:0000259" key="7">
    <source>
        <dbReference type="PROSITE" id="PS50850"/>
    </source>
</evidence>
<evidence type="ECO:0000313" key="8">
    <source>
        <dbReference type="EMBL" id="KAK7464755.1"/>
    </source>
</evidence>
<comment type="subcellular location">
    <subcellularLocation>
        <location evidence="1">Membrane</location>
        <topology evidence="1">Multi-pass membrane protein</topology>
    </subcellularLocation>
</comment>
<dbReference type="Gene3D" id="1.20.1250.20">
    <property type="entry name" value="MFS general substrate transporter like domains"/>
    <property type="match status" value="1"/>
</dbReference>
<evidence type="ECO:0000256" key="5">
    <source>
        <dbReference type="SAM" id="MobiDB-lite"/>
    </source>
</evidence>
<dbReference type="Proteomes" id="UP001498398">
    <property type="component" value="Unassembled WGS sequence"/>
</dbReference>
<dbReference type="SUPFAM" id="SSF103473">
    <property type="entry name" value="MFS general substrate transporter"/>
    <property type="match status" value="1"/>
</dbReference>
<evidence type="ECO:0000256" key="3">
    <source>
        <dbReference type="ARBA" id="ARBA00022989"/>
    </source>
</evidence>
<dbReference type="InterPro" id="IPR011701">
    <property type="entry name" value="MFS"/>
</dbReference>
<dbReference type="InterPro" id="IPR036259">
    <property type="entry name" value="MFS_trans_sf"/>
</dbReference>
<gene>
    <name evidence="8" type="ORF">VKT23_005962</name>
</gene>
<feature type="region of interest" description="Disordered" evidence="5">
    <location>
        <begin position="1"/>
        <end position="21"/>
    </location>
</feature>
<dbReference type="PANTHER" id="PTHR23502">
    <property type="entry name" value="MAJOR FACILITATOR SUPERFAMILY"/>
    <property type="match status" value="1"/>
</dbReference>
<dbReference type="Gene3D" id="1.20.1720.10">
    <property type="entry name" value="Multidrug resistance protein D"/>
    <property type="match status" value="1"/>
</dbReference>
<name>A0ABR1JQ95_9AGAR</name>
<feature type="transmembrane region" description="Helical" evidence="6">
    <location>
        <begin position="70"/>
        <end position="87"/>
    </location>
</feature>
<comment type="caution">
    <text evidence="8">The sequence shown here is derived from an EMBL/GenBank/DDBJ whole genome shotgun (WGS) entry which is preliminary data.</text>
</comment>
<organism evidence="8 9">
    <name type="scientific">Marasmiellus scandens</name>
    <dbReference type="NCBI Taxonomy" id="2682957"/>
    <lineage>
        <taxon>Eukaryota</taxon>
        <taxon>Fungi</taxon>
        <taxon>Dikarya</taxon>
        <taxon>Basidiomycota</taxon>
        <taxon>Agaricomycotina</taxon>
        <taxon>Agaricomycetes</taxon>
        <taxon>Agaricomycetidae</taxon>
        <taxon>Agaricales</taxon>
        <taxon>Marasmiineae</taxon>
        <taxon>Omphalotaceae</taxon>
        <taxon>Marasmiellus</taxon>
    </lineage>
</organism>